<accession>A0A6V7V8F7</accession>
<name>A0A6V7V8F7_MELEN</name>
<proteinExistence type="predicted"/>
<evidence type="ECO:0000313" key="3">
    <source>
        <dbReference type="Proteomes" id="UP000580250"/>
    </source>
</evidence>
<gene>
    <name evidence="2" type="ORF">MENT_LOCUS22541</name>
</gene>
<organism evidence="2 3">
    <name type="scientific">Meloidogyne enterolobii</name>
    <name type="common">Root-knot nematode worm</name>
    <name type="synonym">Meloidogyne mayaguensis</name>
    <dbReference type="NCBI Taxonomy" id="390850"/>
    <lineage>
        <taxon>Eukaryota</taxon>
        <taxon>Metazoa</taxon>
        <taxon>Ecdysozoa</taxon>
        <taxon>Nematoda</taxon>
        <taxon>Chromadorea</taxon>
        <taxon>Rhabditida</taxon>
        <taxon>Tylenchina</taxon>
        <taxon>Tylenchomorpha</taxon>
        <taxon>Tylenchoidea</taxon>
        <taxon>Meloidogynidae</taxon>
        <taxon>Meloidogyninae</taxon>
        <taxon>Meloidogyne</taxon>
    </lineage>
</organism>
<dbReference type="Proteomes" id="UP000580250">
    <property type="component" value="Unassembled WGS sequence"/>
</dbReference>
<evidence type="ECO:0000313" key="2">
    <source>
        <dbReference type="EMBL" id="CAD2171102.1"/>
    </source>
</evidence>
<evidence type="ECO:0000256" key="1">
    <source>
        <dbReference type="SAM" id="MobiDB-lite"/>
    </source>
</evidence>
<protein>
    <submittedName>
        <fullName evidence="2">Uncharacterized protein</fullName>
    </submittedName>
</protein>
<feature type="region of interest" description="Disordered" evidence="1">
    <location>
        <begin position="162"/>
        <end position="194"/>
    </location>
</feature>
<reference evidence="2 3" key="1">
    <citation type="submission" date="2020-08" db="EMBL/GenBank/DDBJ databases">
        <authorList>
            <person name="Koutsovoulos G."/>
            <person name="Danchin GJ E."/>
        </authorList>
    </citation>
    <scope>NUCLEOTIDE SEQUENCE [LARGE SCALE GENOMIC DNA]</scope>
</reference>
<comment type="caution">
    <text evidence="2">The sequence shown here is derived from an EMBL/GenBank/DDBJ whole genome shotgun (WGS) entry which is preliminary data.</text>
</comment>
<dbReference type="AlphaFoldDB" id="A0A6V7V8F7"/>
<sequence length="194" mass="22632">MSLHDQQVLDQFERNKQTRQELNELYGKNYLETRGLYNNTEQIKDLKSRKDYENKLDEYAQDLFNTYGTIVELNKKQRQHKQKDKTKETGNQEDISFEIYKQFLKQDKKHAQLSKSQDLTENDALIQPHNLTTNVHGNSMYELNHLGAALFHHPSIHPTHETGLYLGNNHGKNQKGSEHGDYSMHNYGGGPSHH</sequence>
<dbReference type="EMBL" id="CAJEWN010000178">
    <property type="protein sequence ID" value="CAD2171102.1"/>
    <property type="molecule type" value="Genomic_DNA"/>
</dbReference>